<protein>
    <submittedName>
        <fullName evidence="2">Uncharacterized protein</fullName>
    </submittedName>
</protein>
<evidence type="ECO:0000313" key="2">
    <source>
        <dbReference type="EMBL" id="GMH05944.1"/>
    </source>
</evidence>
<dbReference type="Proteomes" id="UP001279734">
    <property type="component" value="Unassembled WGS sequence"/>
</dbReference>
<proteinExistence type="predicted"/>
<sequence length="70" mass="7691">MSNKFHGEAVPSGYRRSTAPARAVPPITYPRKARTGNSISKLKIGKRNSIKNGATESPTHPKCRPTMRTK</sequence>
<dbReference type="AlphaFoldDB" id="A0AAD3S7S6"/>
<feature type="compositionally biased region" description="Basic residues" evidence="1">
    <location>
        <begin position="61"/>
        <end position="70"/>
    </location>
</feature>
<name>A0AAD3S7S6_NEPGR</name>
<keyword evidence="3" id="KW-1185">Reference proteome</keyword>
<feature type="region of interest" description="Disordered" evidence="1">
    <location>
        <begin position="1"/>
        <end position="70"/>
    </location>
</feature>
<dbReference type="EMBL" id="BSYO01000006">
    <property type="protein sequence ID" value="GMH05944.1"/>
    <property type="molecule type" value="Genomic_DNA"/>
</dbReference>
<accession>A0AAD3S7S6</accession>
<reference evidence="2" key="1">
    <citation type="submission" date="2023-05" db="EMBL/GenBank/DDBJ databases">
        <title>Nepenthes gracilis genome sequencing.</title>
        <authorList>
            <person name="Fukushima K."/>
        </authorList>
    </citation>
    <scope>NUCLEOTIDE SEQUENCE</scope>
    <source>
        <strain evidence="2">SING2019-196</strain>
    </source>
</reference>
<organism evidence="2 3">
    <name type="scientific">Nepenthes gracilis</name>
    <name type="common">Slender pitcher plant</name>
    <dbReference type="NCBI Taxonomy" id="150966"/>
    <lineage>
        <taxon>Eukaryota</taxon>
        <taxon>Viridiplantae</taxon>
        <taxon>Streptophyta</taxon>
        <taxon>Embryophyta</taxon>
        <taxon>Tracheophyta</taxon>
        <taxon>Spermatophyta</taxon>
        <taxon>Magnoliopsida</taxon>
        <taxon>eudicotyledons</taxon>
        <taxon>Gunneridae</taxon>
        <taxon>Pentapetalae</taxon>
        <taxon>Caryophyllales</taxon>
        <taxon>Nepenthaceae</taxon>
        <taxon>Nepenthes</taxon>
    </lineage>
</organism>
<gene>
    <name evidence="2" type="ORF">Nepgr_007784</name>
</gene>
<evidence type="ECO:0000313" key="3">
    <source>
        <dbReference type="Proteomes" id="UP001279734"/>
    </source>
</evidence>
<evidence type="ECO:0000256" key="1">
    <source>
        <dbReference type="SAM" id="MobiDB-lite"/>
    </source>
</evidence>
<comment type="caution">
    <text evidence="2">The sequence shown here is derived from an EMBL/GenBank/DDBJ whole genome shotgun (WGS) entry which is preliminary data.</text>
</comment>